<sequence>MIWKIGLILTAVILFGSSENSRKVIIENGAALNVTWLTLREDNFTISDYISAHKSCSKLFTESKGRLPKVLEVKYFYKSIPLDVNKDTYFYLQNIIESTTDFPTDSEGERLCLVLKKSTGGVVELAPSDTAKSCQKRVNLLVCVMETIKQRESGTNIAWISELERKALISDTNFCLQPTTFYVSIGMILTVSLVLVLLIFIFYYKWYQSKQLFSLPKNASSSGRTTSTNAPTFIRNKLDFLDDDDTLHSPCSEITRLQNQSLRASLRSSERLRQLAKLQLGKDSPSIDEDYVYAPGATDFL</sequence>
<organism evidence="3 4">
    <name type="scientific">Cichlidogyrus casuarinus</name>
    <dbReference type="NCBI Taxonomy" id="1844966"/>
    <lineage>
        <taxon>Eukaryota</taxon>
        <taxon>Metazoa</taxon>
        <taxon>Spiralia</taxon>
        <taxon>Lophotrochozoa</taxon>
        <taxon>Platyhelminthes</taxon>
        <taxon>Monogenea</taxon>
        <taxon>Monopisthocotylea</taxon>
        <taxon>Dactylogyridea</taxon>
        <taxon>Ancyrocephalidae</taxon>
        <taxon>Cichlidogyrus</taxon>
    </lineage>
</organism>
<keyword evidence="1" id="KW-0812">Transmembrane</keyword>
<reference evidence="3 4" key="1">
    <citation type="submission" date="2024-11" db="EMBL/GenBank/DDBJ databases">
        <title>Adaptive evolution of stress response genes in parasites aligns with host niche diversity.</title>
        <authorList>
            <person name="Hahn C."/>
            <person name="Resl P."/>
        </authorList>
    </citation>
    <scope>NUCLEOTIDE SEQUENCE [LARGE SCALE GENOMIC DNA]</scope>
    <source>
        <strain evidence="3">EGGRZ-B1_66</strain>
        <tissue evidence="3">Body</tissue>
    </source>
</reference>
<proteinExistence type="predicted"/>
<feature type="chain" id="PRO_5044843432" evidence="2">
    <location>
        <begin position="19"/>
        <end position="301"/>
    </location>
</feature>
<keyword evidence="1" id="KW-1133">Transmembrane helix</keyword>
<evidence type="ECO:0000313" key="3">
    <source>
        <dbReference type="EMBL" id="KAL3318205.1"/>
    </source>
</evidence>
<evidence type="ECO:0000256" key="1">
    <source>
        <dbReference type="SAM" id="Phobius"/>
    </source>
</evidence>
<accession>A0ABD2QF91</accession>
<keyword evidence="1" id="KW-0472">Membrane</keyword>
<protein>
    <submittedName>
        <fullName evidence="3">Uncharacterized protein</fullName>
    </submittedName>
</protein>
<comment type="caution">
    <text evidence="3">The sequence shown here is derived from an EMBL/GenBank/DDBJ whole genome shotgun (WGS) entry which is preliminary data.</text>
</comment>
<name>A0ABD2QF91_9PLAT</name>
<keyword evidence="2" id="KW-0732">Signal</keyword>
<feature type="signal peptide" evidence="2">
    <location>
        <begin position="1"/>
        <end position="18"/>
    </location>
</feature>
<dbReference type="EMBL" id="JBJKFK010000275">
    <property type="protein sequence ID" value="KAL3318205.1"/>
    <property type="molecule type" value="Genomic_DNA"/>
</dbReference>
<dbReference type="AlphaFoldDB" id="A0ABD2QF91"/>
<feature type="transmembrane region" description="Helical" evidence="1">
    <location>
        <begin position="181"/>
        <end position="204"/>
    </location>
</feature>
<evidence type="ECO:0000256" key="2">
    <source>
        <dbReference type="SAM" id="SignalP"/>
    </source>
</evidence>
<evidence type="ECO:0000313" key="4">
    <source>
        <dbReference type="Proteomes" id="UP001626550"/>
    </source>
</evidence>
<gene>
    <name evidence="3" type="ORF">Ciccas_003133</name>
</gene>
<dbReference type="Proteomes" id="UP001626550">
    <property type="component" value="Unassembled WGS sequence"/>
</dbReference>
<keyword evidence="4" id="KW-1185">Reference proteome</keyword>